<dbReference type="HAMAP" id="MF_00278">
    <property type="entry name" value="HisH"/>
    <property type="match status" value="1"/>
</dbReference>
<dbReference type="InterPro" id="IPR010139">
    <property type="entry name" value="Imidazole-glycPsynth_HisH"/>
</dbReference>
<reference evidence="13 14" key="1">
    <citation type="submission" date="2017-11" db="EMBL/GenBank/DDBJ databases">
        <title>Genome-resolved metagenomics identifies genetic mobility, metabolic interactions, and unexpected diversity in perchlorate-reducing communities.</title>
        <authorList>
            <person name="Barnum T.P."/>
            <person name="Figueroa I.A."/>
            <person name="Carlstrom C.I."/>
            <person name="Lucas L.N."/>
            <person name="Engelbrektson A.L."/>
            <person name="Coates J.D."/>
        </authorList>
    </citation>
    <scope>NUCLEOTIDE SEQUENCE [LARGE SCALE GENOMIC DNA]</scope>
    <source>
        <strain evidence="13">BM706</strain>
    </source>
</reference>
<dbReference type="Proteomes" id="UP000234857">
    <property type="component" value="Unassembled WGS sequence"/>
</dbReference>
<dbReference type="SUPFAM" id="SSF52317">
    <property type="entry name" value="Class I glutamine amidotransferase-like"/>
    <property type="match status" value="1"/>
</dbReference>
<dbReference type="PIRSF" id="PIRSF000495">
    <property type="entry name" value="Amidotransf_hisH"/>
    <property type="match status" value="1"/>
</dbReference>
<feature type="active site" evidence="10 11">
    <location>
        <position position="193"/>
    </location>
</feature>
<dbReference type="GO" id="GO:0000107">
    <property type="term" value="F:imidazoleglycerol-phosphate synthase activity"/>
    <property type="evidence" value="ECO:0007669"/>
    <property type="project" value="UniProtKB-UniRule"/>
</dbReference>
<evidence type="ECO:0000256" key="11">
    <source>
        <dbReference type="PIRSR" id="PIRSR000495-1"/>
    </source>
</evidence>
<dbReference type="GO" id="GO:0016829">
    <property type="term" value="F:lyase activity"/>
    <property type="evidence" value="ECO:0007669"/>
    <property type="project" value="UniProtKB-KW"/>
</dbReference>
<comment type="catalytic activity">
    <reaction evidence="9 10">
        <text>L-glutamine + H2O = L-glutamate + NH4(+)</text>
        <dbReference type="Rhea" id="RHEA:15889"/>
        <dbReference type="ChEBI" id="CHEBI:15377"/>
        <dbReference type="ChEBI" id="CHEBI:28938"/>
        <dbReference type="ChEBI" id="CHEBI:29985"/>
        <dbReference type="ChEBI" id="CHEBI:58359"/>
        <dbReference type="EC" id="3.5.1.2"/>
    </reaction>
</comment>
<evidence type="ECO:0000256" key="3">
    <source>
        <dbReference type="ARBA" id="ARBA00022605"/>
    </source>
</evidence>
<organism evidence="13 14">
    <name type="scientific">Muiribacterium halophilum</name>
    <dbReference type="NCBI Taxonomy" id="2053465"/>
    <lineage>
        <taxon>Bacteria</taxon>
        <taxon>Candidatus Muiribacteriota</taxon>
        <taxon>Candidatus Muiribacteriia</taxon>
        <taxon>Candidatus Muiribacteriales</taxon>
        <taxon>Candidatus Muiribacteriaceae</taxon>
        <taxon>Candidatus Muiribacterium</taxon>
    </lineage>
</organism>
<dbReference type="NCBIfam" id="TIGR01855">
    <property type="entry name" value="IMP_synth_hisH"/>
    <property type="match status" value="1"/>
</dbReference>
<dbReference type="EC" id="4.3.2.10" evidence="10"/>
<comment type="caution">
    <text evidence="13">The sequence shown here is derived from an EMBL/GenBank/DDBJ whole genome shotgun (WGS) entry which is preliminary data.</text>
</comment>
<evidence type="ECO:0000256" key="6">
    <source>
        <dbReference type="ARBA" id="ARBA00023102"/>
    </source>
</evidence>
<evidence type="ECO:0000256" key="5">
    <source>
        <dbReference type="ARBA" id="ARBA00022962"/>
    </source>
</evidence>
<name>A0A2N5ZA68_MUIH1</name>
<dbReference type="UniPathway" id="UPA00031">
    <property type="reaction ID" value="UER00010"/>
</dbReference>
<sequence>MKKIAVIDYDMSNLFSVKNAFLKVGKDVTITNDPEFVMKADGIVLPGVGSFGRAMDSLKELNLIEIIKNKIKNKIPFFGICLGMHLLLDRSEEFGENLGLGIIKGDVKKISDFDTVIKVPHVGWNKIISVEKLMWEKSPLSNVNNEEFMYFVHSYCVKPTEHDIILSKTVYEKVEFCSSILKENIFATQFHPEKSGEIGLEIYRNWLIKNDLR</sequence>
<feature type="domain" description="Glutamine amidotransferase" evidence="12">
    <location>
        <begin position="6"/>
        <end position="209"/>
    </location>
</feature>
<comment type="catalytic activity">
    <reaction evidence="8 10">
        <text>5-[(5-phospho-1-deoxy-D-ribulos-1-ylimino)methylamino]-1-(5-phospho-beta-D-ribosyl)imidazole-4-carboxamide + L-glutamine = D-erythro-1-(imidazol-4-yl)glycerol 3-phosphate + 5-amino-1-(5-phospho-beta-D-ribosyl)imidazole-4-carboxamide + L-glutamate + H(+)</text>
        <dbReference type="Rhea" id="RHEA:24793"/>
        <dbReference type="ChEBI" id="CHEBI:15378"/>
        <dbReference type="ChEBI" id="CHEBI:29985"/>
        <dbReference type="ChEBI" id="CHEBI:58278"/>
        <dbReference type="ChEBI" id="CHEBI:58359"/>
        <dbReference type="ChEBI" id="CHEBI:58475"/>
        <dbReference type="ChEBI" id="CHEBI:58525"/>
        <dbReference type="EC" id="4.3.2.10"/>
    </reaction>
</comment>
<dbReference type="InterPro" id="IPR029062">
    <property type="entry name" value="Class_I_gatase-like"/>
</dbReference>
<dbReference type="CDD" id="cd01748">
    <property type="entry name" value="GATase1_IGP_Synthase"/>
    <property type="match status" value="1"/>
</dbReference>
<comment type="pathway">
    <text evidence="1 10">Amino-acid biosynthesis; L-histidine biosynthesis; L-histidine from 5-phospho-alpha-D-ribose 1-diphosphate: step 5/9.</text>
</comment>
<evidence type="ECO:0000313" key="13">
    <source>
        <dbReference type="EMBL" id="PLX15514.1"/>
    </source>
</evidence>
<comment type="subcellular location">
    <subcellularLocation>
        <location evidence="10">Cytoplasm</location>
    </subcellularLocation>
</comment>
<dbReference type="GO" id="GO:0004359">
    <property type="term" value="F:glutaminase activity"/>
    <property type="evidence" value="ECO:0007669"/>
    <property type="project" value="UniProtKB-EC"/>
</dbReference>
<dbReference type="EC" id="3.5.1.2" evidence="10"/>
<dbReference type="PROSITE" id="PS51273">
    <property type="entry name" value="GATASE_TYPE_1"/>
    <property type="match status" value="1"/>
</dbReference>
<keyword evidence="10" id="KW-0963">Cytoplasm</keyword>
<keyword evidence="3 10" id="KW-0028">Amino-acid biosynthesis</keyword>
<dbReference type="Gene3D" id="3.40.50.880">
    <property type="match status" value="1"/>
</dbReference>
<dbReference type="GO" id="GO:0000105">
    <property type="term" value="P:L-histidine biosynthetic process"/>
    <property type="evidence" value="ECO:0007669"/>
    <property type="project" value="UniProtKB-UniRule"/>
</dbReference>
<evidence type="ECO:0000256" key="10">
    <source>
        <dbReference type="HAMAP-Rule" id="MF_00278"/>
    </source>
</evidence>
<evidence type="ECO:0000256" key="2">
    <source>
        <dbReference type="ARBA" id="ARBA00011152"/>
    </source>
</evidence>
<proteinExistence type="inferred from homology"/>
<accession>A0A2N5ZA68</accession>
<keyword evidence="6 10" id="KW-0368">Histidine biosynthesis</keyword>
<evidence type="ECO:0000256" key="7">
    <source>
        <dbReference type="ARBA" id="ARBA00023239"/>
    </source>
</evidence>
<evidence type="ECO:0000256" key="4">
    <source>
        <dbReference type="ARBA" id="ARBA00022801"/>
    </source>
</evidence>
<keyword evidence="7 10" id="KW-0456">Lyase</keyword>
<evidence type="ECO:0000256" key="8">
    <source>
        <dbReference type="ARBA" id="ARBA00047838"/>
    </source>
</evidence>
<dbReference type="GO" id="GO:0005737">
    <property type="term" value="C:cytoplasm"/>
    <property type="evidence" value="ECO:0007669"/>
    <property type="project" value="UniProtKB-SubCell"/>
</dbReference>
<evidence type="ECO:0000256" key="9">
    <source>
        <dbReference type="ARBA" id="ARBA00049534"/>
    </source>
</evidence>
<dbReference type="EMBL" id="PKTG01000138">
    <property type="protein sequence ID" value="PLX15514.1"/>
    <property type="molecule type" value="Genomic_DNA"/>
</dbReference>
<comment type="subunit">
    <text evidence="2 10">Heterodimer of HisH and HisF.</text>
</comment>
<protein>
    <recommendedName>
        <fullName evidence="10">Imidazole glycerol phosphate synthase subunit HisH</fullName>
        <ecNumber evidence="10">4.3.2.10</ecNumber>
    </recommendedName>
    <alternativeName>
        <fullName evidence="10">IGP synthase glutaminase subunit</fullName>
        <ecNumber evidence="10">3.5.1.2</ecNumber>
    </alternativeName>
    <alternativeName>
        <fullName evidence="10">IGP synthase subunit HisH</fullName>
    </alternativeName>
    <alternativeName>
        <fullName evidence="10">ImGP synthase subunit HisH</fullName>
        <shortName evidence="10">IGPS subunit HisH</shortName>
    </alternativeName>
</protein>
<comment type="function">
    <text evidence="10">IGPS catalyzes the conversion of PRFAR and glutamine to IGP, AICAR and glutamate. The HisH subunit catalyzes the hydrolysis of glutamine to glutamate and ammonia as part of the synthesis of IGP and AICAR. The resulting ammonia molecule is channeled to the active site of HisF.</text>
</comment>
<evidence type="ECO:0000259" key="12">
    <source>
        <dbReference type="Pfam" id="PF00117"/>
    </source>
</evidence>
<dbReference type="InterPro" id="IPR017926">
    <property type="entry name" value="GATASE"/>
</dbReference>
<evidence type="ECO:0000313" key="14">
    <source>
        <dbReference type="Proteomes" id="UP000234857"/>
    </source>
</evidence>
<evidence type="ECO:0000256" key="1">
    <source>
        <dbReference type="ARBA" id="ARBA00005091"/>
    </source>
</evidence>
<dbReference type="PANTHER" id="PTHR42701:SF1">
    <property type="entry name" value="IMIDAZOLE GLYCEROL PHOSPHATE SYNTHASE SUBUNIT HISH"/>
    <property type="match status" value="1"/>
</dbReference>
<feature type="active site" evidence="10 11">
    <location>
        <position position="191"/>
    </location>
</feature>
<dbReference type="PANTHER" id="PTHR42701">
    <property type="entry name" value="IMIDAZOLE GLYCEROL PHOSPHATE SYNTHASE SUBUNIT HISH"/>
    <property type="match status" value="1"/>
</dbReference>
<gene>
    <name evidence="10" type="primary">hisH</name>
    <name evidence="13" type="ORF">C0601_12765</name>
</gene>
<feature type="active site" description="Nucleophile" evidence="10 11">
    <location>
        <position position="81"/>
    </location>
</feature>
<dbReference type="Pfam" id="PF00117">
    <property type="entry name" value="GATase"/>
    <property type="match status" value="1"/>
</dbReference>
<dbReference type="AlphaFoldDB" id="A0A2N5ZA68"/>
<keyword evidence="5 10" id="KW-0315">Glutamine amidotransferase</keyword>
<keyword evidence="4 10" id="KW-0378">Hydrolase</keyword>